<evidence type="ECO:0000259" key="1">
    <source>
        <dbReference type="SMART" id="SM00507"/>
    </source>
</evidence>
<dbReference type="Gene3D" id="1.10.30.50">
    <property type="match status" value="1"/>
</dbReference>
<feature type="domain" description="HNH nuclease" evidence="1">
    <location>
        <begin position="94"/>
        <end position="146"/>
    </location>
</feature>
<evidence type="ECO:0000313" key="2">
    <source>
        <dbReference type="EMBL" id="ECW1185557.1"/>
    </source>
</evidence>
<keyword evidence="2" id="KW-0540">Nuclease</keyword>
<comment type="caution">
    <text evidence="2">The sequence shown here is derived from an EMBL/GenBank/DDBJ whole genome shotgun (WGS) entry which is preliminary data.</text>
</comment>
<dbReference type="InterPro" id="IPR002711">
    <property type="entry name" value="HNH"/>
</dbReference>
<dbReference type="GO" id="GO:0003676">
    <property type="term" value="F:nucleic acid binding"/>
    <property type="evidence" value="ECO:0007669"/>
    <property type="project" value="InterPro"/>
</dbReference>
<dbReference type="SMART" id="SM00507">
    <property type="entry name" value="HNHc"/>
    <property type="match status" value="1"/>
</dbReference>
<organism evidence="2">
    <name type="scientific">Salmonella enterica</name>
    <name type="common">Salmonella choleraesuis</name>
    <dbReference type="NCBI Taxonomy" id="28901"/>
    <lineage>
        <taxon>Bacteria</taxon>
        <taxon>Pseudomonadati</taxon>
        <taxon>Pseudomonadota</taxon>
        <taxon>Gammaproteobacteria</taxon>
        <taxon>Enterobacterales</taxon>
        <taxon>Enterobacteriaceae</taxon>
        <taxon>Salmonella</taxon>
    </lineage>
</organism>
<dbReference type="GO" id="GO:0008270">
    <property type="term" value="F:zinc ion binding"/>
    <property type="evidence" value="ECO:0007669"/>
    <property type="project" value="InterPro"/>
</dbReference>
<feature type="non-terminal residue" evidence="2">
    <location>
        <position position="1"/>
    </location>
</feature>
<gene>
    <name evidence="2" type="ORF">F3S59_16810</name>
</gene>
<dbReference type="EMBL" id="AAKVJX010000048">
    <property type="protein sequence ID" value="ECW1185557.1"/>
    <property type="molecule type" value="Genomic_DNA"/>
</dbReference>
<sequence length="156" mass="19474">WKLLWRWCCRRHKNRNKRWVKNKYFHTVNNRRWTFQWREDKDNPVTLVYAKDTVIKRHTKIKAEANPYLPEWEPYFEQRLERRWKETMQGRKKLLALWLRQEKRCPLCNQLITMETGWHVHHKHQKHLGGGDELENLEMLHPGCHIQWHVMDKISM</sequence>
<dbReference type="GO" id="GO:0004519">
    <property type="term" value="F:endonuclease activity"/>
    <property type="evidence" value="ECO:0007669"/>
    <property type="project" value="UniProtKB-KW"/>
</dbReference>
<dbReference type="CDD" id="cd00085">
    <property type="entry name" value="HNHc"/>
    <property type="match status" value="1"/>
</dbReference>
<protein>
    <submittedName>
        <fullName evidence="2">HNH endonuclease</fullName>
    </submittedName>
</protein>
<keyword evidence="2" id="KW-0255">Endonuclease</keyword>
<proteinExistence type="predicted"/>
<dbReference type="Pfam" id="PF01844">
    <property type="entry name" value="HNH"/>
    <property type="match status" value="1"/>
</dbReference>
<keyword evidence="2" id="KW-0378">Hydrolase</keyword>
<name>A0A612UB87_SALER</name>
<reference evidence="2" key="1">
    <citation type="submission" date="2019-09" db="EMBL/GenBank/DDBJ databases">
        <authorList>
            <consortium name="PulseNet: The National Subtyping Network for Foodborne Disease Surveillance"/>
            <person name="Tarr C.L."/>
            <person name="Trees E."/>
            <person name="Katz L.S."/>
            <person name="Carleton-Romer H.A."/>
            <person name="Stroika S."/>
            <person name="Kucerova Z."/>
            <person name="Roache K.F."/>
            <person name="Sabol A.L."/>
            <person name="Besser J."/>
            <person name="Gerner-Smidt P."/>
        </authorList>
    </citation>
    <scope>NUCLEOTIDE SEQUENCE</scope>
    <source>
        <strain evidence="2">PNUSAS099171</strain>
    </source>
</reference>
<accession>A0A612UB87</accession>
<dbReference type="InterPro" id="IPR003615">
    <property type="entry name" value="HNH_nuc"/>
</dbReference>
<dbReference type="AlphaFoldDB" id="A0A612UB87"/>